<dbReference type="EMBL" id="OD566579">
    <property type="protein sequence ID" value="CAD7444300.1"/>
    <property type="molecule type" value="Genomic_DNA"/>
</dbReference>
<dbReference type="AlphaFoldDB" id="A0A7R9EZK7"/>
<gene>
    <name evidence="1" type="ORF">TBIB3V08_LOCUS6680</name>
</gene>
<sequence>MQHGHIVSPNPESLRVEFLLNPKDDNQHHQHFQLVDLKGMHQYLHSVFFFFFFFFSGTAPAKDPPSITMSTKRPPPVGEDSAIFCGCRVSCGQHNELSSCFLNQVISAVLSLENSLLFSKQAITNHTFQSAIQDLAENFRSSKEKPFCCFRTMNQTMINTLKHCEKKDDNDKERYQRHLEEADEPVVVVIAHLKKISFKKAFCLQKVFGTVLLREKWTGFPDMKKHRLFLENLYSRNEKFYENIKRANSKCFKKLRKALRHGNSDHDVNLCALNELLYDCVRVEILKALGPVEWEGERRGVASQPTKVSFRANKNRWITETVDGASYQTALVEKSYRCPPIFISALRNEKCKPIERYFKK</sequence>
<protein>
    <submittedName>
        <fullName evidence="1">Uncharacterized protein</fullName>
    </submittedName>
</protein>
<accession>A0A7R9EZK7</accession>
<organism evidence="1">
    <name type="scientific">Timema bartmani</name>
    <dbReference type="NCBI Taxonomy" id="61472"/>
    <lineage>
        <taxon>Eukaryota</taxon>
        <taxon>Metazoa</taxon>
        <taxon>Ecdysozoa</taxon>
        <taxon>Arthropoda</taxon>
        <taxon>Hexapoda</taxon>
        <taxon>Insecta</taxon>
        <taxon>Pterygota</taxon>
        <taxon>Neoptera</taxon>
        <taxon>Polyneoptera</taxon>
        <taxon>Phasmatodea</taxon>
        <taxon>Timematodea</taxon>
        <taxon>Timematoidea</taxon>
        <taxon>Timematidae</taxon>
        <taxon>Timema</taxon>
    </lineage>
</organism>
<name>A0A7R9EZK7_9NEOP</name>
<evidence type="ECO:0000313" key="1">
    <source>
        <dbReference type="EMBL" id="CAD7444300.1"/>
    </source>
</evidence>
<reference evidence="1" key="1">
    <citation type="submission" date="2020-11" db="EMBL/GenBank/DDBJ databases">
        <authorList>
            <person name="Tran Van P."/>
        </authorList>
    </citation>
    <scope>NUCLEOTIDE SEQUENCE</scope>
</reference>
<proteinExistence type="predicted"/>